<reference evidence="2 3" key="1">
    <citation type="submission" date="2016-08" db="EMBL/GenBank/DDBJ databases">
        <title>Genome sequencing of Vibrio scophthalmi strain FP3289, an isolated from Paralichthys olivaceus.</title>
        <authorList>
            <person name="Han H.-J."/>
        </authorList>
    </citation>
    <scope>NUCLEOTIDE SEQUENCE [LARGE SCALE GENOMIC DNA]</scope>
    <source>
        <strain evidence="2 3">FP3289</strain>
    </source>
</reference>
<name>A0A1E3WLQ5_9VIBR</name>
<dbReference type="OrthoDB" id="6265533at2"/>
<dbReference type="PATRIC" id="fig|45658.8.peg.958"/>
<evidence type="ECO:0000256" key="1">
    <source>
        <dbReference type="SAM" id="SignalP"/>
    </source>
</evidence>
<feature type="chain" id="PRO_5009139466" description="Outer membrane lipoprotein" evidence="1">
    <location>
        <begin position="23"/>
        <end position="119"/>
    </location>
</feature>
<dbReference type="Proteomes" id="UP000095131">
    <property type="component" value="Unassembled WGS sequence"/>
</dbReference>
<gene>
    <name evidence="2" type="ORF">VSF3289_00970</name>
</gene>
<evidence type="ECO:0008006" key="4">
    <source>
        <dbReference type="Google" id="ProtNLM"/>
    </source>
</evidence>
<sequence length="119" mass="13193">MFHRLCKSVVVALFSISIFGCATPTTIMDKHAETVHLRMDSGFNADDCLWLGEVTGSEGHWYSYLFFANDVLIQGALHNIKNRANQLGADTVYMITPQDFATSFTVVGNAYQCHGVITK</sequence>
<comment type="caution">
    <text evidence="2">The sequence shown here is derived from an EMBL/GenBank/DDBJ whole genome shotgun (WGS) entry which is preliminary data.</text>
</comment>
<evidence type="ECO:0000313" key="2">
    <source>
        <dbReference type="EMBL" id="ODS10710.1"/>
    </source>
</evidence>
<accession>A0A1E3WLQ5</accession>
<feature type="signal peptide" evidence="1">
    <location>
        <begin position="1"/>
        <end position="22"/>
    </location>
</feature>
<evidence type="ECO:0000313" key="3">
    <source>
        <dbReference type="Proteomes" id="UP000095131"/>
    </source>
</evidence>
<dbReference type="AlphaFoldDB" id="A0A1E3WLQ5"/>
<keyword evidence="1" id="KW-0732">Signal</keyword>
<organism evidence="2 3">
    <name type="scientific">Vibrio scophthalmi</name>
    <dbReference type="NCBI Taxonomy" id="45658"/>
    <lineage>
        <taxon>Bacteria</taxon>
        <taxon>Pseudomonadati</taxon>
        <taxon>Pseudomonadota</taxon>
        <taxon>Gammaproteobacteria</taxon>
        <taxon>Vibrionales</taxon>
        <taxon>Vibrionaceae</taxon>
        <taxon>Vibrio</taxon>
    </lineage>
</organism>
<dbReference type="InterPro" id="IPR025294">
    <property type="entry name" value="DUF4156"/>
</dbReference>
<proteinExistence type="predicted"/>
<dbReference type="Pfam" id="PF13698">
    <property type="entry name" value="DUF4156"/>
    <property type="match status" value="1"/>
</dbReference>
<dbReference type="EMBL" id="MDCJ01000002">
    <property type="protein sequence ID" value="ODS10710.1"/>
    <property type="molecule type" value="Genomic_DNA"/>
</dbReference>
<dbReference type="PROSITE" id="PS51257">
    <property type="entry name" value="PROKAR_LIPOPROTEIN"/>
    <property type="match status" value="1"/>
</dbReference>
<protein>
    <recommendedName>
        <fullName evidence="4">Outer membrane lipoprotein</fullName>
    </recommendedName>
</protein>
<dbReference type="RefSeq" id="WP_069446251.1">
    <property type="nucleotide sequence ID" value="NZ_MDCJ01000002.1"/>
</dbReference>